<dbReference type="PANTHER" id="PTHR30026:SF22">
    <property type="entry name" value="OUTER MEMBRANE EFFLUX PROTEIN"/>
    <property type="match status" value="1"/>
</dbReference>
<keyword evidence="6" id="KW-0472">Membrane</keyword>
<gene>
    <name evidence="10" type="ORF">JF539_12140</name>
</gene>
<evidence type="ECO:0000313" key="11">
    <source>
        <dbReference type="Proteomes" id="UP000664096"/>
    </source>
</evidence>
<dbReference type="Pfam" id="PF02321">
    <property type="entry name" value="OEP"/>
    <property type="match status" value="2"/>
</dbReference>
<keyword evidence="3" id="KW-0813">Transport</keyword>
<dbReference type="GO" id="GO:0009279">
    <property type="term" value="C:cell outer membrane"/>
    <property type="evidence" value="ECO:0007669"/>
    <property type="project" value="UniProtKB-SubCell"/>
</dbReference>
<protein>
    <submittedName>
        <fullName evidence="10">TolC family outer membrane protein</fullName>
    </submittedName>
</protein>
<feature type="signal peptide" evidence="9">
    <location>
        <begin position="1"/>
        <end position="19"/>
    </location>
</feature>
<dbReference type="SUPFAM" id="SSF56954">
    <property type="entry name" value="Outer membrane efflux proteins (OEP)"/>
    <property type="match status" value="1"/>
</dbReference>
<evidence type="ECO:0000256" key="4">
    <source>
        <dbReference type="ARBA" id="ARBA00022452"/>
    </source>
</evidence>
<dbReference type="InterPro" id="IPR010130">
    <property type="entry name" value="T1SS_OMP_TolC"/>
</dbReference>
<reference evidence="10" key="1">
    <citation type="submission" date="2020-12" db="EMBL/GenBank/DDBJ databases">
        <title>Oil enriched cultivation method for isolating marine PHA-producing bacteria.</title>
        <authorList>
            <person name="Zheng W."/>
            <person name="Yu S."/>
            <person name="Huang Y."/>
        </authorList>
    </citation>
    <scope>NUCLEOTIDE SEQUENCE</scope>
    <source>
        <strain evidence="10">SY-2-12</strain>
    </source>
</reference>
<evidence type="ECO:0000256" key="3">
    <source>
        <dbReference type="ARBA" id="ARBA00022448"/>
    </source>
</evidence>
<evidence type="ECO:0000256" key="8">
    <source>
        <dbReference type="SAM" id="Coils"/>
    </source>
</evidence>
<feature type="chain" id="PRO_5036956279" evidence="9">
    <location>
        <begin position="20"/>
        <end position="455"/>
    </location>
</feature>
<feature type="coiled-coil region" evidence="8">
    <location>
        <begin position="320"/>
        <end position="372"/>
    </location>
</feature>
<accession>A0A939ED34</accession>
<dbReference type="PANTHER" id="PTHR30026">
    <property type="entry name" value="OUTER MEMBRANE PROTEIN TOLC"/>
    <property type="match status" value="1"/>
</dbReference>
<evidence type="ECO:0000256" key="2">
    <source>
        <dbReference type="ARBA" id="ARBA00007613"/>
    </source>
</evidence>
<dbReference type="NCBIfam" id="TIGR01844">
    <property type="entry name" value="type_I_sec_TolC"/>
    <property type="match status" value="1"/>
</dbReference>
<evidence type="ECO:0000256" key="9">
    <source>
        <dbReference type="SAM" id="SignalP"/>
    </source>
</evidence>
<comment type="caution">
    <text evidence="10">The sequence shown here is derived from an EMBL/GenBank/DDBJ whole genome shotgun (WGS) entry which is preliminary data.</text>
</comment>
<name>A0A939ED34_9HYPH</name>
<evidence type="ECO:0000313" key="10">
    <source>
        <dbReference type="EMBL" id="MBN9671086.1"/>
    </source>
</evidence>
<dbReference type="InterPro" id="IPR051906">
    <property type="entry name" value="TolC-like"/>
</dbReference>
<dbReference type="EMBL" id="JAEKJZ010000001">
    <property type="protein sequence ID" value="MBN9671086.1"/>
    <property type="molecule type" value="Genomic_DNA"/>
</dbReference>
<keyword evidence="5" id="KW-0812">Transmembrane</keyword>
<comment type="subcellular location">
    <subcellularLocation>
        <location evidence="1">Cell outer membrane</location>
    </subcellularLocation>
</comment>
<keyword evidence="8" id="KW-0175">Coiled coil</keyword>
<dbReference type="GO" id="GO:0015288">
    <property type="term" value="F:porin activity"/>
    <property type="evidence" value="ECO:0007669"/>
    <property type="project" value="TreeGrafter"/>
</dbReference>
<evidence type="ECO:0000256" key="1">
    <source>
        <dbReference type="ARBA" id="ARBA00004442"/>
    </source>
</evidence>
<sequence length="455" mass="50337">MRTVSALLISACLGNMASAADLKQVVQEAVSTNPDVLESAANRRARNYEYRRSQGAFLPSLDISAELGPERLDRPNSFTTNENDKWRFSKEFTVTVEQLLFDGFSSVNEVYRQSARVDGAALRVMERAEATALDAVEAYIDVLRHTAILAKARMNVTKHRRIYSDVQQRFEGGETGAADRSQARERVAAAEVIVSEVQKSLLDTIAKYERVVGQKPSSLAPAKPASIPPGSVTRLVDTAVQVHPTVRAAIADVDAARYEFESTKGNFLPEVALRGQAALGDDLGGIEGRNNEYSGKLVFSWNLFNGGQDTALSMEFGERLAEAQIRVDRVRRELKEGIERSWASVTTTTSRIKALRDQLAANRQVVDGYRQEYDIGQRTLLDVLNAENALFNSEIELISARAIYAFSTYQLRATSGDLLAYMNVIPPVEATDGQRDNRSIFPQSTGFSLEPLRKF</sequence>
<dbReference type="GO" id="GO:1990281">
    <property type="term" value="C:efflux pump complex"/>
    <property type="evidence" value="ECO:0007669"/>
    <property type="project" value="TreeGrafter"/>
</dbReference>
<evidence type="ECO:0000256" key="6">
    <source>
        <dbReference type="ARBA" id="ARBA00023136"/>
    </source>
</evidence>
<dbReference type="AlphaFoldDB" id="A0A939ED34"/>
<dbReference type="Proteomes" id="UP000664096">
    <property type="component" value="Unassembled WGS sequence"/>
</dbReference>
<dbReference type="InterPro" id="IPR003423">
    <property type="entry name" value="OMP_efflux"/>
</dbReference>
<dbReference type="Gene3D" id="1.20.1600.10">
    <property type="entry name" value="Outer membrane efflux proteins (OEP)"/>
    <property type="match status" value="1"/>
</dbReference>
<organism evidence="10 11">
    <name type="scientific">Roseibium aggregatum</name>
    <dbReference type="NCBI Taxonomy" id="187304"/>
    <lineage>
        <taxon>Bacteria</taxon>
        <taxon>Pseudomonadati</taxon>
        <taxon>Pseudomonadota</taxon>
        <taxon>Alphaproteobacteria</taxon>
        <taxon>Hyphomicrobiales</taxon>
        <taxon>Stappiaceae</taxon>
        <taxon>Roseibium</taxon>
    </lineage>
</organism>
<keyword evidence="7" id="KW-0998">Cell outer membrane</keyword>
<evidence type="ECO:0000256" key="5">
    <source>
        <dbReference type="ARBA" id="ARBA00022692"/>
    </source>
</evidence>
<evidence type="ECO:0000256" key="7">
    <source>
        <dbReference type="ARBA" id="ARBA00023237"/>
    </source>
</evidence>
<keyword evidence="9" id="KW-0732">Signal</keyword>
<keyword evidence="4" id="KW-1134">Transmembrane beta strand</keyword>
<dbReference type="GO" id="GO:0015562">
    <property type="term" value="F:efflux transmembrane transporter activity"/>
    <property type="evidence" value="ECO:0007669"/>
    <property type="project" value="InterPro"/>
</dbReference>
<comment type="similarity">
    <text evidence="2">Belongs to the outer membrane factor (OMF) (TC 1.B.17) family.</text>
</comment>
<proteinExistence type="inferred from homology"/>